<keyword evidence="5" id="KW-1185">Reference proteome</keyword>
<feature type="signal peptide" evidence="2">
    <location>
        <begin position="1"/>
        <end position="24"/>
    </location>
</feature>
<dbReference type="GO" id="GO:0004519">
    <property type="term" value="F:endonuclease activity"/>
    <property type="evidence" value="ECO:0007669"/>
    <property type="project" value="UniProtKB-KW"/>
</dbReference>
<protein>
    <submittedName>
        <fullName evidence="4">Endonuclease/exonuclease/phosphatase</fullName>
    </submittedName>
</protein>
<sequence length="307" mass="34205">MMGARIFAVAVLVVLMLAAGAALPAPGPPGGGRIELRVMSFNIHYGNDLDGELDLEHIAEDIEDSGAQIIGLQEVDRRRSARSAFVDQAAWLARRLGMYYSFGLNRTYWAPGREKPGRFGLVVLSKYPILSTRNHMLTLIDYARRPTKPRSILETVIDVDGTWITFYNTHLDHQRSEQRQLQAREILALAGKSAGPAILVGDLNAEYPDPEIARLRSVFTDTFVVEDMAEDYTYPADDPYSRIDYIMTRGPILVHEAEVIDDSDSSDHLPITADLSIERDPAWQSCAVRPPDPLPARQRCEITSAGR</sequence>
<dbReference type="InterPro" id="IPR051916">
    <property type="entry name" value="GPI-anchor_lipid_remodeler"/>
</dbReference>
<dbReference type="AlphaFoldDB" id="A0A7X6K7C9"/>
<evidence type="ECO:0000259" key="3">
    <source>
        <dbReference type="Pfam" id="PF03372"/>
    </source>
</evidence>
<organism evidence="4 5">
    <name type="scientific">Arthrobacter mobilis</name>
    <dbReference type="NCBI Taxonomy" id="2724944"/>
    <lineage>
        <taxon>Bacteria</taxon>
        <taxon>Bacillati</taxon>
        <taxon>Actinomycetota</taxon>
        <taxon>Actinomycetes</taxon>
        <taxon>Micrococcales</taxon>
        <taxon>Micrococcaceae</taxon>
        <taxon>Arthrobacter</taxon>
    </lineage>
</organism>
<dbReference type="Proteomes" id="UP000544090">
    <property type="component" value="Unassembled WGS sequence"/>
</dbReference>
<dbReference type="InterPro" id="IPR005135">
    <property type="entry name" value="Endo/exonuclease/phosphatase"/>
</dbReference>
<evidence type="ECO:0000313" key="5">
    <source>
        <dbReference type="Proteomes" id="UP000544090"/>
    </source>
</evidence>
<dbReference type="SUPFAM" id="SSF56219">
    <property type="entry name" value="DNase I-like"/>
    <property type="match status" value="1"/>
</dbReference>
<dbReference type="InterPro" id="IPR036691">
    <property type="entry name" value="Endo/exonu/phosph_ase_sf"/>
</dbReference>
<keyword evidence="4" id="KW-0378">Hydrolase</keyword>
<reference evidence="4 5" key="1">
    <citation type="submission" date="2020-04" db="EMBL/GenBank/DDBJ databases">
        <title>Arthrobacter sp. nov.</title>
        <authorList>
            <person name="Liu S."/>
        </authorList>
    </citation>
    <scope>NUCLEOTIDE SEQUENCE [LARGE SCALE GENOMIC DNA]</scope>
    <source>
        <strain evidence="4 5">E918</strain>
    </source>
</reference>
<accession>A0A7X6K7C9</accession>
<dbReference type="PANTHER" id="PTHR14859">
    <property type="entry name" value="CALCOFLUOR WHITE HYPERSENSITIVE PROTEIN PRECURSOR"/>
    <property type="match status" value="1"/>
</dbReference>
<dbReference type="EMBL" id="JAAZSQ010000025">
    <property type="protein sequence ID" value="NKX56499.1"/>
    <property type="molecule type" value="Genomic_DNA"/>
</dbReference>
<dbReference type="GO" id="GO:0006506">
    <property type="term" value="P:GPI anchor biosynthetic process"/>
    <property type="evidence" value="ECO:0007669"/>
    <property type="project" value="TreeGrafter"/>
</dbReference>
<dbReference type="Gene3D" id="3.60.10.10">
    <property type="entry name" value="Endonuclease/exonuclease/phosphatase"/>
    <property type="match status" value="1"/>
</dbReference>
<dbReference type="GO" id="GO:0004527">
    <property type="term" value="F:exonuclease activity"/>
    <property type="evidence" value="ECO:0007669"/>
    <property type="project" value="UniProtKB-KW"/>
</dbReference>
<dbReference type="Pfam" id="PF03372">
    <property type="entry name" value="Exo_endo_phos"/>
    <property type="match status" value="1"/>
</dbReference>
<name>A0A7X6K7C9_9MICC</name>
<keyword evidence="4" id="KW-0269">Exonuclease</keyword>
<feature type="chain" id="PRO_5039467800" evidence="2">
    <location>
        <begin position="25"/>
        <end position="307"/>
    </location>
</feature>
<dbReference type="PANTHER" id="PTHR14859:SF15">
    <property type="entry name" value="ENDONUCLEASE_EXONUCLEASE_PHOSPHATASE DOMAIN-CONTAINING PROTEIN"/>
    <property type="match status" value="1"/>
</dbReference>
<evidence type="ECO:0000313" key="4">
    <source>
        <dbReference type="EMBL" id="NKX56499.1"/>
    </source>
</evidence>
<evidence type="ECO:0000256" key="1">
    <source>
        <dbReference type="SAM" id="MobiDB-lite"/>
    </source>
</evidence>
<gene>
    <name evidence="4" type="ORF">HGG74_18615</name>
</gene>
<dbReference type="GO" id="GO:0016020">
    <property type="term" value="C:membrane"/>
    <property type="evidence" value="ECO:0007669"/>
    <property type="project" value="GOC"/>
</dbReference>
<evidence type="ECO:0000256" key="2">
    <source>
        <dbReference type="SAM" id="SignalP"/>
    </source>
</evidence>
<feature type="region of interest" description="Disordered" evidence="1">
    <location>
        <begin position="287"/>
        <end position="307"/>
    </location>
</feature>
<proteinExistence type="predicted"/>
<keyword evidence="2" id="KW-0732">Signal</keyword>
<keyword evidence="4" id="KW-0255">Endonuclease</keyword>
<comment type="caution">
    <text evidence="4">The sequence shown here is derived from an EMBL/GenBank/DDBJ whole genome shotgun (WGS) entry which is preliminary data.</text>
</comment>
<keyword evidence="4" id="KW-0540">Nuclease</keyword>
<feature type="domain" description="Endonuclease/exonuclease/phosphatase" evidence="3">
    <location>
        <begin position="39"/>
        <end position="268"/>
    </location>
</feature>